<dbReference type="InterPro" id="IPR043128">
    <property type="entry name" value="Rev_trsase/Diguanyl_cyclase"/>
</dbReference>
<evidence type="ECO:0000259" key="2">
    <source>
        <dbReference type="PROSITE" id="PS50113"/>
    </source>
</evidence>
<dbReference type="PANTHER" id="PTHR44757">
    <property type="entry name" value="DIGUANYLATE CYCLASE DGCP"/>
    <property type="match status" value="1"/>
</dbReference>
<dbReference type="FunFam" id="3.20.20.450:FF:000001">
    <property type="entry name" value="Cyclic di-GMP phosphodiesterase yahA"/>
    <property type="match status" value="1"/>
</dbReference>
<dbReference type="CDD" id="cd00130">
    <property type="entry name" value="PAS"/>
    <property type="match status" value="2"/>
</dbReference>
<feature type="domain" description="GGDEF" evidence="4">
    <location>
        <begin position="465"/>
        <end position="603"/>
    </location>
</feature>
<dbReference type="GO" id="GO:0071732">
    <property type="term" value="P:cellular response to nitric oxide"/>
    <property type="evidence" value="ECO:0007669"/>
    <property type="project" value="UniProtKB-ARBA"/>
</dbReference>
<dbReference type="RefSeq" id="WP_062625576.1">
    <property type="nucleotide sequence ID" value="NZ_AP018738.1"/>
</dbReference>
<dbReference type="InterPro" id="IPR052155">
    <property type="entry name" value="Biofilm_reg_signaling"/>
</dbReference>
<dbReference type="InterPro" id="IPR000160">
    <property type="entry name" value="GGDEF_dom"/>
</dbReference>
<keyword evidence="6" id="KW-1185">Reference proteome</keyword>
<dbReference type="Gene3D" id="3.30.70.270">
    <property type="match status" value="1"/>
</dbReference>
<dbReference type="CDD" id="cd01948">
    <property type="entry name" value="EAL"/>
    <property type="match status" value="1"/>
</dbReference>
<dbReference type="NCBIfam" id="TIGR00229">
    <property type="entry name" value="sensory_box"/>
    <property type="match status" value="2"/>
</dbReference>
<dbReference type="InterPro" id="IPR000700">
    <property type="entry name" value="PAS-assoc_C"/>
</dbReference>
<dbReference type="NCBIfam" id="TIGR00254">
    <property type="entry name" value="GGDEF"/>
    <property type="match status" value="1"/>
</dbReference>
<dbReference type="PROSITE" id="PS50883">
    <property type="entry name" value="EAL"/>
    <property type="match status" value="1"/>
</dbReference>
<dbReference type="FunFam" id="3.30.70.270:FF:000001">
    <property type="entry name" value="Diguanylate cyclase domain protein"/>
    <property type="match status" value="1"/>
</dbReference>
<dbReference type="Proteomes" id="UP000033070">
    <property type="component" value="Chromosome"/>
</dbReference>
<dbReference type="Gene3D" id="3.20.20.450">
    <property type="entry name" value="EAL domain"/>
    <property type="match status" value="1"/>
</dbReference>
<dbReference type="Pfam" id="PF00563">
    <property type="entry name" value="EAL"/>
    <property type="match status" value="1"/>
</dbReference>
<feature type="domain" description="EAL" evidence="3">
    <location>
        <begin position="612"/>
        <end position="866"/>
    </location>
</feature>
<dbReference type="SUPFAM" id="SSF55785">
    <property type="entry name" value="PYP-like sensor domain (PAS domain)"/>
    <property type="match status" value="2"/>
</dbReference>
<evidence type="ECO:0000256" key="1">
    <source>
        <dbReference type="ARBA" id="ARBA00051114"/>
    </source>
</evidence>
<accession>A0A2Z6G9B9</accession>
<dbReference type="SUPFAM" id="SSF141868">
    <property type="entry name" value="EAL domain-like"/>
    <property type="match status" value="1"/>
</dbReference>
<dbReference type="InterPro" id="IPR029787">
    <property type="entry name" value="Nucleotide_cyclase"/>
</dbReference>
<dbReference type="InterPro" id="IPR000014">
    <property type="entry name" value="PAS"/>
</dbReference>
<dbReference type="PANTHER" id="PTHR44757:SF2">
    <property type="entry name" value="BIOFILM ARCHITECTURE MAINTENANCE PROTEIN MBAA"/>
    <property type="match status" value="1"/>
</dbReference>
<dbReference type="SUPFAM" id="SSF55073">
    <property type="entry name" value="Nucleotide cyclase"/>
    <property type="match status" value="1"/>
</dbReference>
<dbReference type="CDD" id="cd01949">
    <property type="entry name" value="GGDEF"/>
    <property type="match status" value="1"/>
</dbReference>
<dbReference type="SMART" id="SM00091">
    <property type="entry name" value="PAS"/>
    <property type="match status" value="2"/>
</dbReference>
<dbReference type="InterPro" id="IPR035919">
    <property type="entry name" value="EAL_sf"/>
</dbReference>
<dbReference type="SMART" id="SM00267">
    <property type="entry name" value="GGDEF"/>
    <property type="match status" value="1"/>
</dbReference>
<dbReference type="Pfam" id="PF13426">
    <property type="entry name" value="PAS_9"/>
    <property type="match status" value="1"/>
</dbReference>
<evidence type="ECO:0000313" key="5">
    <source>
        <dbReference type="EMBL" id="BBE49984.1"/>
    </source>
</evidence>
<dbReference type="SMART" id="SM00052">
    <property type="entry name" value="EAL"/>
    <property type="match status" value="1"/>
</dbReference>
<protein>
    <submittedName>
        <fullName evidence="5">Putative signaling protein</fullName>
    </submittedName>
</protein>
<dbReference type="Pfam" id="PF00990">
    <property type="entry name" value="GGDEF"/>
    <property type="match status" value="1"/>
</dbReference>
<name>A0A2Z6G9B9_9PROT</name>
<sequence length="867" mass="96394">MQREQVLPILYEMALVIGGETSLNPLLLRTLQRLLYYTSYPAGFACLDLPKEAAPDEMLAVRLDAVVGDYELAQMSGQTLHFPAALLSGYGQRQEDASALLEMLPIVAGRYRAFLRLPIGDSGVIILLAPQMPESELPLTQMFQPVMANLANAIQLCRQNDEHNAAVAAQRGQLEQMLRRSELSFRALIELSPIGVAFSRDGITVDANAAYLHMFGYDDVAELQGRPLLEQVAPERHSQILEKIRRRATGRPVESVYETVGLRKDGSKFPFLVSAQRVELPEGPLTFTFFIDLTGQKQTEYELRTANEMLHSVLENVPLRVFWKDVASRYLGCNTLFAQDAGLKSPDELIGKDDYSMGWRAQAELYRADDARVMAADAPKLGFEEPQSTPDGQEIWLRTSKVPLHGSDGTVIGVLGIYDDITEQKQAEAQIHKLAFFDPLTGLPNRRLLHDRVQQALANSTRSGRYGALVLLDLDQFKTVNDTRGHTVGDKLLVEVARRLHYCVREGDSVARLGGDEFVVVLGDLSADEAEATEQAELVAEKVRSELGCPYSIEGSDYHTSASIGIVLFNGHEQPMEALFVHADMAMYQAKAGGRNTIRFYDPDMQAVLEARSELESALRGAVVRNELQLFYQVQVAEQGRHIGAEALLRWKHPVLGMVSPARFIPVAEESGLILSLGQWVLETACAQLACWQFQPEFSELTIAVNVSARQFRQADFVSQVHSILLTSGVTASRLKLELTESLVLDNVEDTIRKMGELKALGVRFSMDDFGTGYSSLTYLKRLPLDQIKIDQSFVRDITTDQNDAAIVQTIIAMAQNLGLDVIAEGVETQAQCEFLELRGCRAYQGYFFGRPVEVQDFEAALLQREK</sequence>
<dbReference type="InterPro" id="IPR035965">
    <property type="entry name" value="PAS-like_dom_sf"/>
</dbReference>
<evidence type="ECO:0000259" key="4">
    <source>
        <dbReference type="PROSITE" id="PS50887"/>
    </source>
</evidence>
<dbReference type="InterPro" id="IPR001633">
    <property type="entry name" value="EAL_dom"/>
</dbReference>
<dbReference type="PROSITE" id="PS50113">
    <property type="entry name" value="PAC"/>
    <property type="match status" value="1"/>
</dbReference>
<dbReference type="Gene3D" id="3.30.450.20">
    <property type="entry name" value="PAS domain"/>
    <property type="match status" value="2"/>
</dbReference>
<gene>
    <name evidence="5" type="ORF">OYT1_ch0411</name>
</gene>
<evidence type="ECO:0000259" key="3">
    <source>
        <dbReference type="PROSITE" id="PS50883"/>
    </source>
</evidence>
<dbReference type="InterPro" id="IPR013656">
    <property type="entry name" value="PAS_4"/>
</dbReference>
<dbReference type="Pfam" id="PF08448">
    <property type="entry name" value="PAS_4"/>
    <property type="match status" value="1"/>
</dbReference>
<dbReference type="PROSITE" id="PS50887">
    <property type="entry name" value="GGDEF"/>
    <property type="match status" value="1"/>
</dbReference>
<organism evidence="5 6">
    <name type="scientific">Ferriphaselus amnicola</name>
    <dbReference type="NCBI Taxonomy" id="1188319"/>
    <lineage>
        <taxon>Bacteria</taxon>
        <taxon>Pseudomonadati</taxon>
        <taxon>Pseudomonadota</taxon>
        <taxon>Betaproteobacteria</taxon>
        <taxon>Nitrosomonadales</taxon>
        <taxon>Gallionellaceae</taxon>
        <taxon>Ferriphaselus</taxon>
    </lineage>
</organism>
<proteinExistence type="predicted"/>
<dbReference type="KEGG" id="fam:OYT1_ch0411"/>
<evidence type="ECO:0000313" key="6">
    <source>
        <dbReference type="Proteomes" id="UP000033070"/>
    </source>
</evidence>
<feature type="domain" description="PAC" evidence="2">
    <location>
        <begin position="381"/>
        <end position="433"/>
    </location>
</feature>
<reference evidence="5 6" key="1">
    <citation type="submission" date="2018-06" db="EMBL/GenBank/DDBJ databases">
        <title>OYT1 Genome Sequencing.</title>
        <authorList>
            <person name="Kato S."/>
            <person name="Itoh T."/>
            <person name="Ohkuma M."/>
        </authorList>
    </citation>
    <scope>NUCLEOTIDE SEQUENCE [LARGE SCALE GENOMIC DNA]</scope>
    <source>
        <strain evidence="5 6">OYT1</strain>
    </source>
</reference>
<dbReference type="GO" id="GO:0071111">
    <property type="term" value="F:cyclic-guanylate-specific phosphodiesterase activity"/>
    <property type="evidence" value="ECO:0007669"/>
    <property type="project" value="UniProtKB-EC"/>
</dbReference>
<dbReference type="AlphaFoldDB" id="A0A2Z6G9B9"/>
<dbReference type="EMBL" id="AP018738">
    <property type="protein sequence ID" value="BBE49984.1"/>
    <property type="molecule type" value="Genomic_DNA"/>
</dbReference>
<comment type="catalytic activity">
    <reaction evidence="1">
        <text>3',3'-c-di-GMP + H2O = 5'-phosphoguanylyl(3'-&gt;5')guanosine + H(+)</text>
        <dbReference type="Rhea" id="RHEA:24902"/>
        <dbReference type="ChEBI" id="CHEBI:15377"/>
        <dbReference type="ChEBI" id="CHEBI:15378"/>
        <dbReference type="ChEBI" id="CHEBI:58754"/>
        <dbReference type="ChEBI" id="CHEBI:58805"/>
        <dbReference type="EC" id="3.1.4.52"/>
    </reaction>
    <physiologicalReaction direction="left-to-right" evidence="1">
        <dbReference type="Rhea" id="RHEA:24903"/>
    </physiologicalReaction>
</comment>
<dbReference type="STRING" id="1188319.OYT1_00341"/>